<evidence type="ECO:0000313" key="8">
    <source>
        <dbReference type="Proteomes" id="UP001150062"/>
    </source>
</evidence>
<keyword evidence="1 4" id="KW-0238">DNA-binding</keyword>
<feature type="region of interest" description="Disordered" evidence="5">
    <location>
        <begin position="86"/>
        <end position="106"/>
    </location>
</feature>
<feature type="domain" description="Homeobox" evidence="6">
    <location>
        <begin position="252"/>
        <end position="318"/>
    </location>
</feature>
<dbReference type="PROSITE" id="PS50071">
    <property type="entry name" value="HOMEOBOX_2"/>
    <property type="match status" value="1"/>
</dbReference>
<feature type="compositionally biased region" description="Basic and acidic residues" evidence="5">
    <location>
        <begin position="192"/>
        <end position="205"/>
    </location>
</feature>
<evidence type="ECO:0000256" key="5">
    <source>
        <dbReference type="SAM" id="MobiDB-lite"/>
    </source>
</evidence>
<feature type="DNA-binding region" description="Homeobox" evidence="4">
    <location>
        <begin position="254"/>
        <end position="319"/>
    </location>
</feature>
<keyword evidence="2 4" id="KW-0371">Homeobox</keyword>
<dbReference type="SMART" id="SM00389">
    <property type="entry name" value="HOX"/>
    <property type="match status" value="1"/>
</dbReference>
<gene>
    <name evidence="7" type="ORF">M0813_17132</name>
</gene>
<dbReference type="EMBL" id="JAOAOG010000100">
    <property type="protein sequence ID" value="KAJ6249337.1"/>
    <property type="molecule type" value="Genomic_DNA"/>
</dbReference>
<evidence type="ECO:0000259" key="6">
    <source>
        <dbReference type="PROSITE" id="PS50071"/>
    </source>
</evidence>
<evidence type="ECO:0000256" key="4">
    <source>
        <dbReference type="PROSITE-ProRule" id="PRU00108"/>
    </source>
</evidence>
<comment type="subcellular location">
    <subcellularLocation>
        <location evidence="4">Nucleus</location>
    </subcellularLocation>
</comment>
<keyword evidence="3 4" id="KW-0539">Nucleus</keyword>
<keyword evidence="8" id="KW-1185">Reference proteome</keyword>
<feature type="compositionally biased region" description="Low complexity" evidence="5">
    <location>
        <begin position="213"/>
        <end position="222"/>
    </location>
</feature>
<reference evidence="7" key="1">
    <citation type="submission" date="2022-08" db="EMBL/GenBank/DDBJ databases">
        <title>Novel sulfate-reducing endosymbionts in the free-living metamonad Anaeramoeba.</title>
        <authorList>
            <person name="Jerlstrom-Hultqvist J."/>
            <person name="Cepicka I."/>
            <person name="Gallot-Lavallee L."/>
            <person name="Salas-Leiva D."/>
            <person name="Curtis B.A."/>
            <person name="Zahonova K."/>
            <person name="Pipaliya S."/>
            <person name="Dacks J."/>
            <person name="Roger A.J."/>
        </authorList>
    </citation>
    <scope>NUCLEOTIDE SEQUENCE</scope>
    <source>
        <strain evidence="7">Schooner1</strain>
    </source>
</reference>
<dbReference type="Proteomes" id="UP001150062">
    <property type="component" value="Unassembled WGS sequence"/>
</dbReference>
<dbReference type="InterPro" id="IPR009057">
    <property type="entry name" value="Homeodomain-like_sf"/>
</dbReference>
<feature type="region of interest" description="Disordered" evidence="5">
    <location>
        <begin position="175"/>
        <end position="228"/>
    </location>
</feature>
<name>A0ABQ8YXL4_9EUKA</name>
<evidence type="ECO:0000313" key="7">
    <source>
        <dbReference type="EMBL" id="KAJ6249337.1"/>
    </source>
</evidence>
<evidence type="ECO:0000256" key="3">
    <source>
        <dbReference type="ARBA" id="ARBA00023242"/>
    </source>
</evidence>
<proteinExistence type="predicted"/>
<evidence type="ECO:0000256" key="1">
    <source>
        <dbReference type="ARBA" id="ARBA00023125"/>
    </source>
</evidence>
<dbReference type="Pfam" id="PF05920">
    <property type="entry name" value="Homeobox_KN"/>
    <property type="match status" value="1"/>
</dbReference>
<dbReference type="GO" id="GO:0003677">
    <property type="term" value="F:DNA binding"/>
    <property type="evidence" value="ECO:0007669"/>
    <property type="project" value="UniProtKB-KW"/>
</dbReference>
<dbReference type="InterPro" id="IPR001356">
    <property type="entry name" value="HD"/>
</dbReference>
<dbReference type="InterPro" id="IPR008422">
    <property type="entry name" value="KN_HD"/>
</dbReference>
<protein>
    <submittedName>
        <fullName evidence="7">Homeobox protein transcription factor</fullName>
    </submittedName>
</protein>
<organism evidence="7 8">
    <name type="scientific">Anaeramoeba flamelloides</name>
    <dbReference type="NCBI Taxonomy" id="1746091"/>
    <lineage>
        <taxon>Eukaryota</taxon>
        <taxon>Metamonada</taxon>
        <taxon>Anaeramoebidae</taxon>
        <taxon>Anaeramoeba</taxon>
    </lineage>
</organism>
<comment type="caution">
    <text evidence="7">The sequence shown here is derived from an EMBL/GenBank/DDBJ whole genome shotgun (WGS) entry which is preliminary data.</text>
</comment>
<sequence length="330" mass="38899">MDFEYNSSDNQLYGNSENGLFESNLESDLKLNMNNSFNTIESESVSHNKSQMLEEEKNYPNQPLLSLNEFSTLEFNNISYNNESLSFQTEEETPRPPFSPSFRNTSFETYSDLNMDYNDEMNLNTSQNSEIENGDGNYQLYNQLSSDSKAFGDNFLKTNSSLRSSVLNNVIVNTKENLENNNQPNEESENINDNKDYHNNEDTSKRSQPQPQPQTQTQTQQQKKSKVTEGWNRKTFKVLYGDKKRVKILKIKRKRNKKLNITENTKEILENWFLQHYYDQQGPYPNRISRSILATKTNTPELQVQRWFGQRRRIEKKRWQNGEIQKPIWI</sequence>
<dbReference type="Gene3D" id="1.10.10.60">
    <property type="entry name" value="Homeodomain-like"/>
    <property type="match status" value="1"/>
</dbReference>
<dbReference type="CDD" id="cd00086">
    <property type="entry name" value="homeodomain"/>
    <property type="match status" value="1"/>
</dbReference>
<dbReference type="SUPFAM" id="SSF46689">
    <property type="entry name" value="Homeodomain-like"/>
    <property type="match status" value="1"/>
</dbReference>
<evidence type="ECO:0000256" key="2">
    <source>
        <dbReference type="ARBA" id="ARBA00023155"/>
    </source>
</evidence>
<feature type="compositionally biased region" description="Low complexity" evidence="5">
    <location>
        <begin position="175"/>
        <end position="185"/>
    </location>
</feature>
<accession>A0ABQ8YXL4</accession>